<keyword evidence="5" id="KW-0460">Magnesium</keyword>
<feature type="binding site" evidence="5">
    <location>
        <position position="500"/>
    </location>
    <ligand>
        <name>Fe cation</name>
        <dbReference type="ChEBI" id="CHEBI:24875"/>
    </ligand>
</feature>
<sequence length="503" mass="55415">MTATIEVIPVATLRAAANVLSHGGRYRLTAMFANDERAINGCFAIYAVFAGRADRLIKTIKALIKQEDPPEFPSLTPLMASAAWYEREIHDLFGLVPLGHPDLRRLVLHENWPQGLYPLRKDFDPDAPVPNADSEYTMAPVQGKGVFEVPVGPIHAGIIEPGHFRFSQAGENVINLEAKLFFTHRGIEKAVEGMSFGRALYQAERICGACSVANTLAFVQAVETMTAVEIPVRAEYLRVLAAELERLYNHVGDIGNLCAGLGFAPGVSHGARLKEQVMRLNERLAGNRFLRGWVTLGGVTMDITKDMINDIRRTLVRLTRDFNELLGLLRENDAFLDRVNTTGILPQRAATDLGVVGVAARASGIDIDMRRDFPYAVYGRFDFEVPVHKKGDVAARLWVRADEAGESLRIIDQILVGLPGGKLLVEVPPAPLYKAGCGYAESPRGSVLHWLMAGENNTVYRYFSRSASYANWPALTVAAPGNIIPDFPLINKSFELCYACLDR</sequence>
<feature type="binding site" evidence="5">
    <location>
        <position position="207"/>
    </location>
    <ligand>
        <name>Ni(2+)</name>
        <dbReference type="ChEBI" id="CHEBI:49786"/>
    </ligand>
</feature>
<dbReference type="InterPro" id="IPR029014">
    <property type="entry name" value="NiFe-Hase_large"/>
</dbReference>
<dbReference type="GO" id="GO:0016651">
    <property type="term" value="F:oxidoreductase activity, acting on NAD(P)H"/>
    <property type="evidence" value="ECO:0007669"/>
    <property type="project" value="InterPro"/>
</dbReference>
<dbReference type="EMBL" id="FMJE01000003">
    <property type="protein sequence ID" value="SCM80666.1"/>
    <property type="molecule type" value="Genomic_DNA"/>
</dbReference>
<keyword evidence="3 8" id="KW-0560">Oxidoreductase</keyword>
<dbReference type="PANTHER" id="PTHR43485">
    <property type="entry name" value="HYDROGENASE-4 COMPONENT G"/>
    <property type="match status" value="1"/>
</dbReference>
<protein>
    <submittedName>
        <fullName evidence="8">Hydrogenase-4 component G</fullName>
        <ecNumber evidence="8">1.-.-.-</ecNumber>
    </submittedName>
</protein>
<dbReference type="Pfam" id="PF00329">
    <property type="entry name" value="Complex1_30kDa"/>
    <property type="match status" value="1"/>
</dbReference>
<accession>A0A212LT61</accession>
<evidence type="ECO:0000259" key="6">
    <source>
        <dbReference type="Pfam" id="PF00329"/>
    </source>
</evidence>
<dbReference type="InterPro" id="IPR001135">
    <property type="entry name" value="NADH_Q_OxRdtase_suD"/>
</dbReference>
<gene>
    <name evidence="8" type="primary">hyfG</name>
    <name evidence="8" type="ORF">KL86SPO_30844</name>
</gene>
<evidence type="ECO:0000256" key="2">
    <source>
        <dbReference type="ARBA" id="ARBA00022448"/>
    </source>
</evidence>
<evidence type="ECO:0000256" key="3">
    <source>
        <dbReference type="ARBA" id="ARBA00023002"/>
    </source>
</evidence>
<feature type="domain" description="NADH:ubiquinone oxidoreductase 30kDa subunit" evidence="6">
    <location>
        <begin position="11"/>
        <end position="127"/>
    </location>
</feature>
<comment type="cofactor">
    <cofactor evidence="5">
        <name>Ni(2+)</name>
        <dbReference type="ChEBI" id="CHEBI:49786"/>
    </cofactor>
</comment>
<dbReference type="GO" id="GO:0005886">
    <property type="term" value="C:plasma membrane"/>
    <property type="evidence" value="ECO:0007669"/>
    <property type="project" value="UniProtKB-SubCell"/>
</dbReference>
<feature type="binding site" evidence="5">
    <location>
        <position position="210"/>
    </location>
    <ligand>
        <name>Ni(2+)</name>
        <dbReference type="ChEBI" id="CHEBI:49786"/>
    </ligand>
</feature>
<proteinExistence type="predicted"/>
<dbReference type="AlphaFoldDB" id="A0A212LT61"/>
<dbReference type="PANTHER" id="PTHR43485:SF1">
    <property type="entry name" value="FORMATE HYDROGENLYASE SUBUNIT 5-RELATED"/>
    <property type="match status" value="1"/>
</dbReference>
<dbReference type="GO" id="GO:0051287">
    <property type="term" value="F:NAD binding"/>
    <property type="evidence" value="ECO:0007669"/>
    <property type="project" value="InterPro"/>
</dbReference>
<comment type="cofactor">
    <cofactor evidence="5">
        <name>Fe cation</name>
        <dbReference type="ChEBI" id="CHEBI:24875"/>
    </cofactor>
</comment>
<feature type="domain" description="NADH-quinone oxidoreductase subunit D" evidence="7">
    <location>
        <begin position="267"/>
        <end position="427"/>
    </location>
</feature>
<dbReference type="InterPro" id="IPR001501">
    <property type="entry name" value="Ni-dep_hyd_lsu"/>
</dbReference>
<keyword evidence="2" id="KW-0813">Transport</keyword>
<feature type="binding site" evidence="5">
    <location>
        <position position="188"/>
    </location>
    <ligand>
        <name>Mg(2+)</name>
        <dbReference type="ChEBI" id="CHEBI:18420"/>
    </ligand>
</feature>
<dbReference type="SUPFAM" id="SSF56762">
    <property type="entry name" value="HydB/Nqo4-like"/>
    <property type="match status" value="1"/>
</dbReference>
<dbReference type="GO" id="GO:0048038">
    <property type="term" value="F:quinone binding"/>
    <property type="evidence" value="ECO:0007669"/>
    <property type="project" value="InterPro"/>
</dbReference>
<keyword evidence="5" id="KW-0533">Nickel</keyword>
<dbReference type="GO" id="GO:0016151">
    <property type="term" value="F:nickel cation binding"/>
    <property type="evidence" value="ECO:0007669"/>
    <property type="project" value="InterPro"/>
</dbReference>
<dbReference type="EC" id="1.-.-.-" evidence="8"/>
<keyword evidence="5" id="KW-0479">Metal-binding</keyword>
<dbReference type="GO" id="GO:0008137">
    <property type="term" value="F:NADH dehydrogenase (ubiquinone) activity"/>
    <property type="evidence" value="ECO:0007669"/>
    <property type="project" value="InterPro"/>
</dbReference>
<dbReference type="InterPro" id="IPR037232">
    <property type="entry name" value="NADH_quin_OxRdtase_su_C/D-like"/>
</dbReference>
<dbReference type="InterPro" id="IPR052197">
    <property type="entry name" value="ComplexI_49kDa-like"/>
</dbReference>
<dbReference type="Pfam" id="PF00346">
    <property type="entry name" value="Complex1_49kDa"/>
    <property type="match status" value="2"/>
</dbReference>
<name>A0A212LT61_9FIRM</name>
<comment type="subcellular location">
    <subcellularLocation>
        <location evidence="1">Cell membrane</location>
        <topology evidence="1">Peripheral membrane protein</topology>
    </subcellularLocation>
</comment>
<keyword evidence="5" id="KW-0408">Iron</keyword>
<dbReference type="RefSeq" id="WP_288183945.1">
    <property type="nucleotide sequence ID" value="NZ_LT608335.1"/>
</dbReference>
<dbReference type="Gene3D" id="3.30.460.80">
    <property type="entry name" value="NADH:ubiquinone oxidoreductase, 30kDa subunit"/>
    <property type="match status" value="1"/>
</dbReference>
<dbReference type="PROSITE" id="PS00542">
    <property type="entry name" value="COMPLEX1_30K"/>
    <property type="match status" value="1"/>
</dbReference>
<dbReference type="SUPFAM" id="SSF143243">
    <property type="entry name" value="Nqo5-like"/>
    <property type="match status" value="1"/>
</dbReference>
<feature type="binding site" evidence="5">
    <location>
        <position position="497"/>
    </location>
    <ligand>
        <name>Ni(2+)</name>
        <dbReference type="ChEBI" id="CHEBI:49786"/>
    </ligand>
</feature>
<reference evidence="8" key="1">
    <citation type="submission" date="2016-08" db="EMBL/GenBank/DDBJ databases">
        <authorList>
            <person name="Seilhamer J.J."/>
        </authorList>
    </citation>
    <scope>NUCLEOTIDE SEQUENCE</scope>
    <source>
        <strain evidence="8">86</strain>
    </source>
</reference>
<dbReference type="InterPro" id="IPR001268">
    <property type="entry name" value="NADH_UbQ_OxRdtase_30kDa_su"/>
</dbReference>
<dbReference type="Pfam" id="PF00374">
    <property type="entry name" value="NiFeSe_Hases"/>
    <property type="match status" value="1"/>
</dbReference>
<feature type="domain" description="NADH-quinone oxidoreductase subunit D" evidence="7">
    <location>
        <begin position="439"/>
        <end position="503"/>
    </location>
</feature>
<dbReference type="InterPro" id="IPR020396">
    <property type="entry name" value="NADH_UbQ_OxRdtase_CS"/>
</dbReference>
<organism evidence="8">
    <name type="scientific">uncultured Sporomusa sp</name>
    <dbReference type="NCBI Taxonomy" id="307249"/>
    <lineage>
        <taxon>Bacteria</taxon>
        <taxon>Bacillati</taxon>
        <taxon>Bacillota</taxon>
        <taxon>Negativicutes</taxon>
        <taxon>Selenomonadales</taxon>
        <taxon>Sporomusaceae</taxon>
        <taxon>Sporomusa</taxon>
        <taxon>environmental samples</taxon>
    </lineage>
</organism>
<keyword evidence="4" id="KW-0520">NAD</keyword>
<dbReference type="Gene3D" id="1.10.645.10">
    <property type="entry name" value="Cytochrome-c3 Hydrogenase, chain B"/>
    <property type="match status" value="1"/>
</dbReference>
<evidence type="ECO:0000313" key="8">
    <source>
        <dbReference type="EMBL" id="SCM80666.1"/>
    </source>
</evidence>
<evidence type="ECO:0000256" key="1">
    <source>
        <dbReference type="ARBA" id="ARBA00004202"/>
    </source>
</evidence>
<evidence type="ECO:0000256" key="5">
    <source>
        <dbReference type="PIRSR" id="PIRSR601501-1"/>
    </source>
</evidence>
<evidence type="ECO:0000256" key="4">
    <source>
        <dbReference type="ARBA" id="ARBA00023027"/>
    </source>
</evidence>
<evidence type="ECO:0000259" key="7">
    <source>
        <dbReference type="Pfam" id="PF00346"/>
    </source>
</evidence>
<feature type="binding site" evidence="5">
    <location>
        <position position="210"/>
    </location>
    <ligand>
        <name>Fe cation</name>
        <dbReference type="ChEBI" id="CHEBI:24875"/>
    </ligand>
</feature>